<accession>A0A412GLN3</accession>
<protein>
    <submittedName>
        <fullName evidence="3">DedA family protein</fullName>
    </submittedName>
</protein>
<keyword evidence="1" id="KW-0812">Transmembrane</keyword>
<evidence type="ECO:0000313" key="4">
    <source>
        <dbReference type="Proteomes" id="UP000285864"/>
    </source>
</evidence>
<name>A0A412GLN3_9BACT</name>
<sequence>MDIFLQLLTDWGYFGMFLSAFLAGTILPFSSEAVLLACVGLGLDPVWSTIATTAGNVLGGLTCYWIGHLGKMEWIEKYLGVTPKQMERATRFIHGRGAWMALFSFLPVVGDAILIVLGLMRAHIGIVTISMSIGKLVRYAILVAATLGIISLF</sequence>
<evidence type="ECO:0000256" key="1">
    <source>
        <dbReference type="SAM" id="Phobius"/>
    </source>
</evidence>
<evidence type="ECO:0000259" key="2">
    <source>
        <dbReference type="Pfam" id="PF09335"/>
    </source>
</evidence>
<feature type="transmembrane region" description="Helical" evidence="1">
    <location>
        <begin position="46"/>
        <end position="67"/>
    </location>
</feature>
<dbReference type="InterPro" id="IPR032816">
    <property type="entry name" value="VTT_dom"/>
</dbReference>
<dbReference type="AlphaFoldDB" id="A0A412GLN3"/>
<proteinExistence type="predicted"/>
<dbReference type="EMBL" id="QRUU01000033">
    <property type="protein sequence ID" value="RGR95752.1"/>
    <property type="molecule type" value="Genomic_DNA"/>
</dbReference>
<keyword evidence="1" id="KW-1133">Transmembrane helix</keyword>
<dbReference type="RefSeq" id="WP_118484444.1">
    <property type="nucleotide sequence ID" value="NZ_CAUELD010000082.1"/>
</dbReference>
<keyword evidence="1" id="KW-0472">Membrane</keyword>
<dbReference type="Proteomes" id="UP000285864">
    <property type="component" value="Unassembled WGS sequence"/>
</dbReference>
<comment type="caution">
    <text evidence="3">The sequence shown here is derived from an EMBL/GenBank/DDBJ whole genome shotgun (WGS) entry which is preliminary data.</text>
</comment>
<dbReference type="PANTHER" id="PTHR42709">
    <property type="entry name" value="ALKALINE PHOSPHATASE LIKE PROTEIN"/>
    <property type="match status" value="1"/>
</dbReference>
<keyword evidence="4" id="KW-1185">Reference proteome</keyword>
<feature type="transmembrane region" description="Helical" evidence="1">
    <location>
        <begin position="12"/>
        <end position="39"/>
    </location>
</feature>
<dbReference type="PANTHER" id="PTHR42709:SF4">
    <property type="entry name" value="INNER MEMBRANE PROTEIN YQAA"/>
    <property type="match status" value="1"/>
</dbReference>
<feature type="transmembrane region" description="Helical" evidence="1">
    <location>
        <begin position="98"/>
        <end position="124"/>
    </location>
</feature>
<organism evidence="3 4">
    <name type="scientific">Phocaeicola coprocola</name>
    <dbReference type="NCBI Taxonomy" id="310298"/>
    <lineage>
        <taxon>Bacteria</taxon>
        <taxon>Pseudomonadati</taxon>
        <taxon>Bacteroidota</taxon>
        <taxon>Bacteroidia</taxon>
        <taxon>Bacteroidales</taxon>
        <taxon>Bacteroidaceae</taxon>
        <taxon>Phocaeicola</taxon>
    </lineage>
</organism>
<gene>
    <name evidence="3" type="ORF">DWY20_08635</name>
</gene>
<dbReference type="InterPro" id="IPR051311">
    <property type="entry name" value="DedA_domain"/>
</dbReference>
<evidence type="ECO:0000313" key="3">
    <source>
        <dbReference type="EMBL" id="RGR95752.1"/>
    </source>
</evidence>
<feature type="domain" description="VTT" evidence="2">
    <location>
        <begin position="33"/>
        <end position="144"/>
    </location>
</feature>
<feature type="transmembrane region" description="Helical" evidence="1">
    <location>
        <begin position="136"/>
        <end position="152"/>
    </location>
</feature>
<reference evidence="3 4" key="1">
    <citation type="submission" date="2018-08" db="EMBL/GenBank/DDBJ databases">
        <title>A genome reference for cultivated species of the human gut microbiota.</title>
        <authorList>
            <person name="Zou Y."/>
            <person name="Xue W."/>
            <person name="Luo G."/>
        </authorList>
    </citation>
    <scope>NUCLEOTIDE SEQUENCE [LARGE SCALE GENOMIC DNA]</scope>
    <source>
        <strain evidence="3 4">AF24-2</strain>
    </source>
</reference>
<dbReference type="Pfam" id="PF09335">
    <property type="entry name" value="VTT_dom"/>
    <property type="match status" value="1"/>
</dbReference>